<comment type="caution">
    <text evidence="1">The sequence shown here is derived from an EMBL/GenBank/DDBJ whole genome shotgun (WGS) entry which is preliminary data.</text>
</comment>
<feature type="non-terminal residue" evidence="1">
    <location>
        <position position="278"/>
    </location>
</feature>
<protein>
    <submittedName>
        <fullName evidence="1">15978_t:CDS:1</fullName>
    </submittedName>
</protein>
<gene>
    <name evidence="1" type="ORF">SPELUC_LOCUS15305</name>
</gene>
<dbReference type="EMBL" id="CAJVPW010049808">
    <property type="protein sequence ID" value="CAG8763718.1"/>
    <property type="molecule type" value="Genomic_DNA"/>
</dbReference>
<organism evidence="1 2">
    <name type="scientific">Cetraspora pellucida</name>
    <dbReference type="NCBI Taxonomy" id="1433469"/>
    <lineage>
        <taxon>Eukaryota</taxon>
        <taxon>Fungi</taxon>
        <taxon>Fungi incertae sedis</taxon>
        <taxon>Mucoromycota</taxon>
        <taxon>Glomeromycotina</taxon>
        <taxon>Glomeromycetes</taxon>
        <taxon>Diversisporales</taxon>
        <taxon>Gigasporaceae</taxon>
        <taxon>Cetraspora</taxon>
    </lineage>
</organism>
<evidence type="ECO:0000313" key="1">
    <source>
        <dbReference type="EMBL" id="CAG8763718.1"/>
    </source>
</evidence>
<proteinExistence type="predicted"/>
<sequence length="278" mass="32111">MCVETGRPLILTDLEIIYGSLYDLFNQNFLSEGNSSEERDKKNFTRISLGPYSNPMLYAKLPLADPPLLNRFEKQRLTLNETLSSYEKGLFERLKEWARQISTIVESEENTKKLFNETDMFIGFSSEESLQSLVIDQCGKNPDLDDDAIIHACKEALISIATSDSIVRADKSYLKISDEQEVKHWQHFYFHDKRHSSIRDFYQVSINNNSEKRLVIINTFSNINTDVKSCLEDIINCQIDKLSTFKSEAELQNQIKRFYESDSNLYILQCDPLTVKAG</sequence>
<reference evidence="1" key="1">
    <citation type="submission" date="2021-06" db="EMBL/GenBank/DDBJ databases">
        <authorList>
            <person name="Kallberg Y."/>
            <person name="Tangrot J."/>
            <person name="Rosling A."/>
        </authorList>
    </citation>
    <scope>NUCLEOTIDE SEQUENCE</scope>
    <source>
        <strain evidence="1">28 12/20/2015</strain>
    </source>
</reference>
<name>A0ACA9QSK4_9GLOM</name>
<evidence type="ECO:0000313" key="2">
    <source>
        <dbReference type="Proteomes" id="UP000789366"/>
    </source>
</evidence>
<keyword evidence="2" id="KW-1185">Reference proteome</keyword>
<dbReference type="Proteomes" id="UP000789366">
    <property type="component" value="Unassembled WGS sequence"/>
</dbReference>
<accession>A0ACA9QSK4</accession>